<accession>A0A8C9PID0</accession>
<name>A0A8C9PID0_SPEDA</name>
<reference evidence="2" key="1">
    <citation type="submission" date="2025-08" db="UniProtKB">
        <authorList>
            <consortium name="Ensembl"/>
        </authorList>
    </citation>
    <scope>IDENTIFICATION</scope>
</reference>
<feature type="region of interest" description="Disordered" evidence="1">
    <location>
        <begin position="1"/>
        <end position="26"/>
    </location>
</feature>
<evidence type="ECO:0000313" key="3">
    <source>
        <dbReference type="Proteomes" id="UP000694422"/>
    </source>
</evidence>
<organism evidence="2 3">
    <name type="scientific">Spermophilus dauricus</name>
    <name type="common">Daurian ground squirrel</name>
    <dbReference type="NCBI Taxonomy" id="99837"/>
    <lineage>
        <taxon>Eukaryota</taxon>
        <taxon>Metazoa</taxon>
        <taxon>Chordata</taxon>
        <taxon>Craniata</taxon>
        <taxon>Vertebrata</taxon>
        <taxon>Euteleostomi</taxon>
        <taxon>Mammalia</taxon>
        <taxon>Eutheria</taxon>
        <taxon>Euarchontoglires</taxon>
        <taxon>Glires</taxon>
        <taxon>Rodentia</taxon>
        <taxon>Sciuromorpha</taxon>
        <taxon>Sciuridae</taxon>
        <taxon>Xerinae</taxon>
        <taxon>Marmotini</taxon>
        <taxon>Spermophilus</taxon>
    </lineage>
</organism>
<dbReference type="Proteomes" id="UP000694422">
    <property type="component" value="Unplaced"/>
</dbReference>
<evidence type="ECO:0000313" key="2">
    <source>
        <dbReference type="Ensembl" id="ENSSDAP00000007845.1"/>
    </source>
</evidence>
<dbReference type="Ensembl" id="ENSSDAT00000008935.1">
    <property type="protein sequence ID" value="ENSSDAP00000007845.1"/>
    <property type="gene ID" value="ENSSDAG00000007182.1"/>
</dbReference>
<dbReference type="AlphaFoldDB" id="A0A8C9PID0"/>
<keyword evidence="3" id="KW-1185">Reference proteome</keyword>
<sequence>MSWLFPLTKSESVSSSATGSPGGLTSLPTSEQFLQRIQILGKFLKVCWVSSGGIPQF</sequence>
<feature type="compositionally biased region" description="Polar residues" evidence="1">
    <location>
        <begin position="9"/>
        <end position="19"/>
    </location>
</feature>
<protein>
    <submittedName>
        <fullName evidence="2">Uncharacterized protein</fullName>
    </submittedName>
</protein>
<proteinExistence type="predicted"/>
<evidence type="ECO:0000256" key="1">
    <source>
        <dbReference type="SAM" id="MobiDB-lite"/>
    </source>
</evidence>
<reference evidence="2" key="2">
    <citation type="submission" date="2025-09" db="UniProtKB">
        <authorList>
            <consortium name="Ensembl"/>
        </authorList>
    </citation>
    <scope>IDENTIFICATION</scope>
</reference>